<evidence type="ECO:0000259" key="1">
    <source>
        <dbReference type="PROSITE" id="PS51819"/>
    </source>
</evidence>
<dbReference type="Pfam" id="PF22677">
    <property type="entry name" value="Ble-like_N"/>
    <property type="match status" value="1"/>
</dbReference>
<dbReference type="PROSITE" id="PS51819">
    <property type="entry name" value="VOC"/>
    <property type="match status" value="1"/>
</dbReference>
<dbReference type="InterPro" id="IPR037523">
    <property type="entry name" value="VOC_core"/>
</dbReference>
<name>A0ABW2H0P4_9ACTN</name>
<organism evidence="2 3">
    <name type="scientific">Catellatospora aurea</name>
    <dbReference type="NCBI Taxonomy" id="1337874"/>
    <lineage>
        <taxon>Bacteria</taxon>
        <taxon>Bacillati</taxon>
        <taxon>Actinomycetota</taxon>
        <taxon>Actinomycetes</taxon>
        <taxon>Micromonosporales</taxon>
        <taxon>Micromonosporaceae</taxon>
        <taxon>Catellatospora</taxon>
    </lineage>
</organism>
<dbReference type="InterPro" id="IPR029068">
    <property type="entry name" value="Glyas_Bleomycin-R_OHBP_Dase"/>
</dbReference>
<dbReference type="PANTHER" id="PTHR33993">
    <property type="entry name" value="GLYOXALASE-RELATED"/>
    <property type="match status" value="1"/>
</dbReference>
<dbReference type="EMBL" id="JBHTAC010000029">
    <property type="protein sequence ID" value="MFC7245682.1"/>
    <property type="molecule type" value="Genomic_DNA"/>
</dbReference>
<gene>
    <name evidence="2" type="ORF">ACFQO7_24675</name>
</gene>
<proteinExistence type="predicted"/>
<keyword evidence="3" id="KW-1185">Reference proteome</keyword>
<dbReference type="RefSeq" id="WP_376808595.1">
    <property type="nucleotide sequence ID" value="NZ_JBHTAC010000029.1"/>
</dbReference>
<dbReference type="InterPro" id="IPR052164">
    <property type="entry name" value="Anthracycline_SecMetBiosynth"/>
</dbReference>
<accession>A0ABW2H0P4</accession>
<dbReference type="SUPFAM" id="SSF54593">
    <property type="entry name" value="Glyoxalase/Bleomycin resistance protein/Dihydroxybiphenyl dioxygenase"/>
    <property type="match status" value="1"/>
</dbReference>
<dbReference type="InterPro" id="IPR053863">
    <property type="entry name" value="Glyoxy/Ble-like_N"/>
</dbReference>
<feature type="domain" description="VOC" evidence="1">
    <location>
        <begin position="4"/>
        <end position="124"/>
    </location>
</feature>
<dbReference type="Gene3D" id="3.10.180.10">
    <property type="entry name" value="2,3-Dihydroxybiphenyl 1,2-Dioxygenase, domain 1"/>
    <property type="match status" value="1"/>
</dbReference>
<reference evidence="3" key="1">
    <citation type="journal article" date="2019" name="Int. J. Syst. Evol. Microbiol.">
        <title>The Global Catalogue of Microorganisms (GCM) 10K type strain sequencing project: providing services to taxonomists for standard genome sequencing and annotation.</title>
        <authorList>
            <consortium name="The Broad Institute Genomics Platform"/>
            <consortium name="The Broad Institute Genome Sequencing Center for Infectious Disease"/>
            <person name="Wu L."/>
            <person name="Ma J."/>
        </authorList>
    </citation>
    <scope>NUCLEOTIDE SEQUENCE [LARGE SCALE GENOMIC DNA]</scope>
    <source>
        <strain evidence="3">CGMCC 1.9106</strain>
    </source>
</reference>
<dbReference type="PANTHER" id="PTHR33993:SF2">
    <property type="entry name" value="VOC DOMAIN-CONTAINING PROTEIN"/>
    <property type="match status" value="1"/>
</dbReference>
<comment type="caution">
    <text evidence="2">The sequence shown here is derived from an EMBL/GenBank/DDBJ whole genome shotgun (WGS) entry which is preliminary data.</text>
</comment>
<protein>
    <submittedName>
        <fullName evidence="2">VOC family protein</fullName>
    </submittedName>
</protein>
<dbReference type="CDD" id="cd07247">
    <property type="entry name" value="SgaA_N_like"/>
    <property type="match status" value="1"/>
</dbReference>
<sequence>MTGKVVHFELPADDIERARTFYTDAFGWQLDAMPEFDYIWVRTVATDDRGNPAEPGAINGGMTRREAPVTGPVITIEVEDLDTALAKIVSCGGRVLQERQSVGTMGFTAYIADTEGNTVGLWQNA</sequence>
<evidence type="ECO:0000313" key="2">
    <source>
        <dbReference type="EMBL" id="MFC7245682.1"/>
    </source>
</evidence>
<evidence type="ECO:0000313" key="3">
    <source>
        <dbReference type="Proteomes" id="UP001596392"/>
    </source>
</evidence>
<dbReference type="Proteomes" id="UP001596392">
    <property type="component" value="Unassembled WGS sequence"/>
</dbReference>